<dbReference type="SMART" id="SM01034">
    <property type="entry name" value="BLUF"/>
    <property type="match status" value="1"/>
</dbReference>
<accession>A0A2H5EW53</accession>
<evidence type="ECO:0000313" key="3">
    <source>
        <dbReference type="Proteomes" id="UP000234530"/>
    </source>
</evidence>
<dbReference type="EMBL" id="CP025430">
    <property type="protein sequence ID" value="AUH63513.1"/>
    <property type="molecule type" value="Genomic_DNA"/>
</dbReference>
<dbReference type="InterPro" id="IPR007024">
    <property type="entry name" value="BLUF_domain"/>
</dbReference>
<dbReference type="InterPro" id="IPR036046">
    <property type="entry name" value="Acylphosphatase-like_dom_sf"/>
</dbReference>
<sequence length="141" mass="15838">MTSEHGPEDGLTHFLYRSNARANFTAEDLRTIVAEARNRNSSCGVTGCLHFEDGLFFQWLEGPKIALDMIIALIRNDPRHEDMTDLSYGPLTARRFADWSMRATDRHRASLLDWFASNQVSTIDRIAYAGSVSAFLVAISV</sequence>
<evidence type="ECO:0000313" key="2">
    <source>
        <dbReference type="EMBL" id="AUH63513.1"/>
    </source>
</evidence>
<dbReference type="OrthoDB" id="196105at2"/>
<dbReference type="Pfam" id="PF04940">
    <property type="entry name" value="BLUF"/>
    <property type="match status" value="1"/>
</dbReference>
<dbReference type="AlphaFoldDB" id="A0A2H5EW53"/>
<organism evidence="2 3">
    <name type="scientific">Paracoccus zhejiangensis</name>
    <dbReference type="NCBI Taxonomy" id="1077935"/>
    <lineage>
        <taxon>Bacteria</taxon>
        <taxon>Pseudomonadati</taxon>
        <taxon>Pseudomonadota</taxon>
        <taxon>Alphaproteobacteria</taxon>
        <taxon>Rhodobacterales</taxon>
        <taxon>Paracoccaceae</taxon>
        <taxon>Paracoccus</taxon>
    </lineage>
</organism>
<gene>
    <name evidence="2" type="ORF">CX676_04470</name>
</gene>
<dbReference type="KEGG" id="pzh:CX676_04470"/>
<dbReference type="RefSeq" id="WP_101751555.1">
    <property type="nucleotide sequence ID" value="NZ_CP025430.1"/>
</dbReference>
<dbReference type="PROSITE" id="PS50925">
    <property type="entry name" value="BLUF"/>
    <property type="match status" value="1"/>
</dbReference>
<dbReference type="Proteomes" id="UP000234530">
    <property type="component" value="Chromosome"/>
</dbReference>
<keyword evidence="3" id="KW-1185">Reference proteome</keyword>
<feature type="domain" description="BLUF" evidence="1">
    <location>
        <begin position="11"/>
        <end position="102"/>
    </location>
</feature>
<name>A0A2H5EW53_9RHOB</name>
<dbReference type="GO" id="GO:0071949">
    <property type="term" value="F:FAD binding"/>
    <property type="evidence" value="ECO:0007669"/>
    <property type="project" value="InterPro"/>
</dbReference>
<dbReference type="Gene3D" id="3.30.70.100">
    <property type="match status" value="1"/>
</dbReference>
<dbReference type="SUPFAM" id="SSF54975">
    <property type="entry name" value="Acylphosphatase/BLUF domain-like"/>
    <property type="match status" value="1"/>
</dbReference>
<dbReference type="GO" id="GO:0009882">
    <property type="term" value="F:blue light photoreceptor activity"/>
    <property type="evidence" value="ECO:0007669"/>
    <property type="project" value="InterPro"/>
</dbReference>
<evidence type="ECO:0000259" key="1">
    <source>
        <dbReference type="PROSITE" id="PS50925"/>
    </source>
</evidence>
<protein>
    <recommendedName>
        <fullName evidence="1">BLUF domain-containing protein</fullName>
    </recommendedName>
</protein>
<reference evidence="2 3" key="1">
    <citation type="journal article" date="2013" name="Antonie Van Leeuwenhoek">
        <title>Paracoccus zhejiangensis sp. nov., isolated from activated sludge in wastewater-treatment system.</title>
        <authorList>
            <person name="Wu Z.G."/>
            <person name="Zhang D.F."/>
            <person name="Liu Y.L."/>
            <person name="Wang F."/>
            <person name="Jiang X."/>
            <person name="Li C."/>
            <person name="Li S.P."/>
            <person name="Hong Q."/>
            <person name="Li W.J."/>
        </authorList>
    </citation>
    <scope>NUCLEOTIDE SEQUENCE [LARGE SCALE GENOMIC DNA]</scope>
    <source>
        <strain evidence="2 3">J6</strain>
    </source>
</reference>
<proteinExistence type="predicted"/>